<evidence type="ECO:0000313" key="1">
    <source>
        <dbReference type="EMBL" id="CAG8500880.1"/>
    </source>
</evidence>
<dbReference type="EMBL" id="CAJVQC010001815">
    <property type="protein sequence ID" value="CAG8500880.1"/>
    <property type="molecule type" value="Genomic_DNA"/>
</dbReference>
<comment type="caution">
    <text evidence="1">The sequence shown here is derived from an EMBL/GenBank/DDBJ whole genome shotgun (WGS) entry which is preliminary data.</text>
</comment>
<feature type="non-terminal residue" evidence="1">
    <location>
        <position position="1"/>
    </location>
</feature>
<evidence type="ECO:0000313" key="2">
    <source>
        <dbReference type="Proteomes" id="UP000789920"/>
    </source>
</evidence>
<keyword evidence="2" id="KW-1185">Reference proteome</keyword>
<gene>
    <name evidence="1" type="ORF">RPERSI_LOCUS1816</name>
</gene>
<proteinExistence type="predicted"/>
<reference evidence="1" key="1">
    <citation type="submission" date="2021-06" db="EMBL/GenBank/DDBJ databases">
        <authorList>
            <person name="Kallberg Y."/>
            <person name="Tangrot J."/>
            <person name="Rosling A."/>
        </authorList>
    </citation>
    <scope>NUCLEOTIDE SEQUENCE</scope>
    <source>
        <strain evidence="1">MA461A</strain>
    </source>
</reference>
<dbReference type="Proteomes" id="UP000789920">
    <property type="component" value="Unassembled WGS sequence"/>
</dbReference>
<accession>A0ACA9KZP9</accession>
<protein>
    <submittedName>
        <fullName evidence="1">36613_t:CDS:1</fullName>
    </submittedName>
</protein>
<sequence>LAMNDNFEAAELHQFLIMYNLECELNTGTENFSGEMMRLKKIQLKWSEGYLLM</sequence>
<name>A0ACA9KZP9_9GLOM</name>
<organism evidence="1 2">
    <name type="scientific">Racocetra persica</name>
    <dbReference type="NCBI Taxonomy" id="160502"/>
    <lineage>
        <taxon>Eukaryota</taxon>
        <taxon>Fungi</taxon>
        <taxon>Fungi incertae sedis</taxon>
        <taxon>Mucoromycota</taxon>
        <taxon>Glomeromycotina</taxon>
        <taxon>Glomeromycetes</taxon>
        <taxon>Diversisporales</taxon>
        <taxon>Gigasporaceae</taxon>
        <taxon>Racocetra</taxon>
    </lineage>
</organism>